<evidence type="ECO:0000313" key="2">
    <source>
        <dbReference type="EMBL" id="OLF17069.1"/>
    </source>
</evidence>
<dbReference type="SUPFAM" id="SSF81606">
    <property type="entry name" value="PP2C-like"/>
    <property type="match status" value="1"/>
</dbReference>
<gene>
    <name evidence="2" type="ORF">BU204_13325</name>
</gene>
<dbReference type="EMBL" id="MSIE01000021">
    <property type="protein sequence ID" value="OLF17069.1"/>
    <property type="molecule type" value="Genomic_DNA"/>
</dbReference>
<keyword evidence="3" id="KW-1185">Reference proteome</keyword>
<reference evidence="2 3" key="1">
    <citation type="submission" date="2016-12" db="EMBL/GenBank/DDBJ databases">
        <title>The draft genome sequence of Actinophytocola sp. 11-183.</title>
        <authorList>
            <person name="Wang W."/>
            <person name="Yuan L."/>
        </authorList>
    </citation>
    <scope>NUCLEOTIDE SEQUENCE [LARGE SCALE GENOMIC DNA]</scope>
    <source>
        <strain evidence="2 3">11-183</strain>
    </source>
</reference>
<dbReference type="RefSeq" id="WP_075125960.1">
    <property type="nucleotide sequence ID" value="NZ_MSIE01000021.1"/>
</dbReference>
<dbReference type="Pfam" id="PF13672">
    <property type="entry name" value="PP2C_2"/>
    <property type="match status" value="1"/>
</dbReference>
<organism evidence="2 3">
    <name type="scientific">Actinophytocola xanthii</name>
    <dbReference type="NCBI Taxonomy" id="1912961"/>
    <lineage>
        <taxon>Bacteria</taxon>
        <taxon>Bacillati</taxon>
        <taxon>Actinomycetota</taxon>
        <taxon>Actinomycetes</taxon>
        <taxon>Pseudonocardiales</taxon>
        <taxon>Pseudonocardiaceae</taxon>
    </lineage>
</organism>
<comment type="caution">
    <text evidence="2">The sequence shown here is derived from an EMBL/GenBank/DDBJ whole genome shotgun (WGS) entry which is preliminary data.</text>
</comment>
<dbReference type="OrthoDB" id="491589at2"/>
<dbReference type="AlphaFoldDB" id="A0A1Q8CRS8"/>
<dbReference type="STRING" id="1912961.BU204_13325"/>
<sequence>MNEWGDRDVLQPREAAHAPWLGPVTGVPDTVLEAGRVGSLEVRAASSRGAAHRGEGEVRQDAVAVTAVQDRLVLAAVADGLGPAAEPHRGAQLAVRHVVGHLAAALPSAPLEQVDLAAALRAADGVARDAGPDQRHRSTTLAVAVAVVNARAVAGGHRFRAARVGDSPAFQLTGGEFRQLFGAPVTGVLDPLTDGLPFSSEPAEQIDGLLAPGEALVLASDRIGVPLRRTEAGSCLARSWSRPPGPFAYLHQLRFTLSSYDDDRTAAVIWARHGR</sequence>
<evidence type="ECO:0000313" key="3">
    <source>
        <dbReference type="Proteomes" id="UP000185596"/>
    </source>
</evidence>
<accession>A0A1Q8CRS8</accession>
<dbReference type="Gene3D" id="3.60.40.10">
    <property type="entry name" value="PPM-type phosphatase domain"/>
    <property type="match status" value="1"/>
</dbReference>
<proteinExistence type="predicted"/>
<feature type="domain" description="PPM-type phosphatase" evidence="1">
    <location>
        <begin position="48"/>
        <end position="183"/>
    </location>
</feature>
<dbReference type="InterPro" id="IPR036457">
    <property type="entry name" value="PPM-type-like_dom_sf"/>
</dbReference>
<protein>
    <recommendedName>
        <fullName evidence="1">PPM-type phosphatase domain-containing protein</fullName>
    </recommendedName>
</protein>
<dbReference type="InterPro" id="IPR001932">
    <property type="entry name" value="PPM-type_phosphatase-like_dom"/>
</dbReference>
<dbReference type="Proteomes" id="UP000185596">
    <property type="component" value="Unassembled WGS sequence"/>
</dbReference>
<evidence type="ECO:0000259" key="1">
    <source>
        <dbReference type="Pfam" id="PF13672"/>
    </source>
</evidence>
<name>A0A1Q8CRS8_9PSEU</name>